<feature type="transmembrane region" description="Helical" evidence="13">
    <location>
        <begin position="197"/>
        <end position="217"/>
    </location>
</feature>
<keyword evidence="17" id="KW-1185">Reference proteome</keyword>
<keyword evidence="5" id="KW-0631">Potassium channel</keyword>
<dbReference type="InterPro" id="IPR013099">
    <property type="entry name" value="K_chnl_dom"/>
</dbReference>
<organism evidence="16 17">
    <name type="scientific">Catenaria anguillulae PL171</name>
    <dbReference type="NCBI Taxonomy" id="765915"/>
    <lineage>
        <taxon>Eukaryota</taxon>
        <taxon>Fungi</taxon>
        <taxon>Fungi incertae sedis</taxon>
        <taxon>Blastocladiomycota</taxon>
        <taxon>Blastocladiomycetes</taxon>
        <taxon>Blastocladiales</taxon>
        <taxon>Catenariaceae</taxon>
        <taxon>Catenaria</taxon>
    </lineage>
</organism>
<evidence type="ECO:0000256" key="2">
    <source>
        <dbReference type="ARBA" id="ARBA00022448"/>
    </source>
</evidence>
<feature type="transmembrane region" description="Helical" evidence="13">
    <location>
        <begin position="348"/>
        <end position="368"/>
    </location>
</feature>
<dbReference type="InterPro" id="IPR047871">
    <property type="entry name" value="K_chnl_Slo-like"/>
</dbReference>
<keyword evidence="9 13" id="KW-0472">Membrane</keyword>
<evidence type="ECO:0000256" key="7">
    <source>
        <dbReference type="ARBA" id="ARBA00022989"/>
    </source>
</evidence>
<feature type="transmembrane region" description="Helical" evidence="13">
    <location>
        <begin position="380"/>
        <end position="399"/>
    </location>
</feature>
<reference evidence="16 17" key="1">
    <citation type="submission" date="2016-07" db="EMBL/GenBank/DDBJ databases">
        <title>Pervasive Adenine N6-methylation of Active Genes in Fungi.</title>
        <authorList>
            <consortium name="DOE Joint Genome Institute"/>
            <person name="Mondo S.J."/>
            <person name="Dannebaum R.O."/>
            <person name="Kuo R.C."/>
            <person name="Labutti K."/>
            <person name="Haridas S."/>
            <person name="Kuo A."/>
            <person name="Salamov A."/>
            <person name="Ahrendt S.R."/>
            <person name="Lipzen A."/>
            <person name="Sullivan W."/>
            <person name="Andreopoulos W.B."/>
            <person name="Clum A."/>
            <person name="Lindquist E."/>
            <person name="Daum C."/>
            <person name="Ramamoorthy G.K."/>
            <person name="Gryganskyi A."/>
            <person name="Culley D."/>
            <person name="Magnuson J.K."/>
            <person name="James T.Y."/>
            <person name="O'Malley M.A."/>
            <person name="Stajich J.E."/>
            <person name="Spatafora J.W."/>
            <person name="Visel A."/>
            <person name="Grigoriev I.V."/>
        </authorList>
    </citation>
    <scope>NUCLEOTIDE SEQUENCE [LARGE SCALE GENOMIC DNA]</scope>
    <source>
        <strain evidence="16 17">PL171</strain>
    </source>
</reference>
<dbReference type="PANTHER" id="PTHR10027:SF10">
    <property type="entry name" value="SLOWPOKE 2, ISOFORM D"/>
    <property type="match status" value="1"/>
</dbReference>
<feature type="compositionally biased region" description="Polar residues" evidence="12">
    <location>
        <begin position="89"/>
        <end position="102"/>
    </location>
</feature>
<dbReference type="InterPro" id="IPR003148">
    <property type="entry name" value="RCK_N"/>
</dbReference>
<keyword evidence="8" id="KW-0406">Ion transport</keyword>
<feature type="compositionally biased region" description="Polar residues" evidence="12">
    <location>
        <begin position="1"/>
        <end position="19"/>
    </location>
</feature>
<feature type="compositionally biased region" description="Low complexity" evidence="12">
    <location>
        <begin position="20"/>
        <end position="29"/>
    </location>
</feature>
<dbReference type="Gene3D" id="1.10.287.70">
    <property type="match status" value="1"/>
</dbReference>
<dbReference type="SUPFAM" id="SSF81324">
    <property type="entry name" value="Voltage-gated potassium channels"/>
    <property type="match status" value="1"/>
</dbReference>
<evidence type="ECO:0000256" key="6">
    <source>
        <dbReference type="ARBA" id="ARBA00022958"/>
    </source>
</evidence>
<evidence type="ECO:0000256" key="8">
    <source>
        <dbReference type="ARBA" id="ARBA00023065"/>
    </source>
</evidence>
<comment type="catalytic activity">
    <reaction evidence="11">
        <text>K(+)(in) = K(+)(out)</text>
        <dbReference type="Rhea" id="RHEA:29463"/>
        <dbReference type="ChEBI" id="CHEBI:29103"/>
    </reaction>
</comment>
<keyword evidence="7 13" id="KW-1133">Transmembrane helix</keyword>
<proteinExistence type="predicted"/>
<evidence type="ECO:0000256" key="3">
    <source>
        <dbReference type="ARBA" id="ARBA00022538"/>
    </source>
</evidence>
<keyword evidence="2" id="KW-0813">Transport</keyword>
<evidence type="ECO:0000259" key="14">
    <source>
        <dbReference type="Pfam" id="PF07885"/>
    </source>
</evidence>
<dbReference type="GO" id="GO:0016020">
    <property type="term" value="C:membrane"/>
    <property type="evidence" value="ECO:0007669"/>
    <property type="project" value="UniProtKB-SubCell"/>
</dbReference>
<evidence type="ECO:0000256" key="9">
    <source>
        <dbReference type="ARBA" id="ARBA00023136"/>
    </source>
</evidence>
<dbReference type="Pfam" id="PF07885">
    <property type="entry name" value="Ion_trans_2"/>
    <property type="match status" value="1"/>
</dbReference>
<evidence type="ECO:0000256" key="4">
    <source>
        <dbReference type="ARBA" id="ARBA00022692"/>
    </source>
</evidence>
<dbReference type="AlphaFoldDB" id="A0A1Y2I190"/>
<evidence type="ECO:0000256" key="5">
    <source>
        <dbReference type="ARBA" id="ARBA00022826"/>
    </source>
</evidence>
<dbReference type="Pfam" id="PF22614">
    <property type="entry name" value="Slo-like_RCK"/>
    <property type="match status" value="1"/>
</dbReference>
<feature type="transmembrane region" description="Helical" evidence="13">
    <location>
        <begin position="315"/>
        <end position="336"/>
    </location>
</feature>
<evidence type="ECO:0000256" key="1">
    <source>
        <dbReference type="ARBA" id="ARBA00004141"/>
    </source>
</evidence>
<evidence type="ECO:0000313" key="17">
    <source>
        <dbReference type="Proteomes" id="UP000193411"/>
    </source>
</evidence>
<evidence type="ECO:0000256" key="10">
    <source>
        <dbReference type="ARBA" id="ARBA00023303"/>
    </source>
</evidence>
<dbReference type="Gene3D" id="3.40.50.720">
    <property type="entry name" value="NAD(P)-binding Rossmann-like Domain"/>
    <property type="match status" value="1"/>
</dbReference>
<dbReference type="GO" id="GO:0005267">
    <property type="term" value="F:potassium channel activity"/>
    <property type="evidence" value="ECO:0007669"/>
    <property type="project" value="UniProtKB-KW"/>
</dbReference>
<feature type="region of interest" description="Disordered" evidence="12">
    <location>
        <begin position="1"/>
        <end position="102"/>
    </location>
</feature>
<name>A0A1Y2I190_9FUNG</name>
<keyword evidence="4 13" id="KW-0812">Transmembrane</keyword>
<dbReference type="EMBL" id="MCFL01000003">
    <property type="protein sequence ID" value="ORZ40615.1"/>
    <property type="molecule type" value="Genomic_DNA"/>
</dbReference>
<dbReference type="Proteomes" id="UP000193411">
    <property type="component" value="Unassembled WGS sequence"/>
</dbReference>
<comment type="caution">
    <text evidence="16">The sequence shown here is derived from an EMBL/GenBank/DDBJ whole genome shotgun (WGS) entry which is preliminary data.</text>
</comment>
<feature type="transmembrane region" description="Helical" evidence="13">
    <location>
        <begin position="154"/>
        <end position="177"/>
    </location>
</feature>
<evidence type="ECO:0000313" key="16">
    <source>
        <dbReference type="EMBL" id="ORZ40615.1"/>
    </source>
</evidence>
<keyword evidence="3" id="KW-0633">Potassium transport</keyword>
<dbReference type="PANTHER" id="PTHR10027">
    <property type="entry name" value="CALCIUM-ACTIVATED POTASSIUM CHANNEL ALPHA CHAIN"/>
    <property type="match status" value="1"/>
</dbReference>
<protein>
    <submittedName>
        <fullName evidence="16">Uncharacterized protein</fullName>
    </submittedName>
</protein>
<feature type="domain" description="RCK N-terminal" evidence="15">
    <location>
        <begin position="421"/>
        <end position="536"/>
    </location>
</feature>
<evidence type="ECO:0000259" key="15">
    <source>
        <dbReference type="Pfam" id="PF22614"/>
    </source>
</evidence>
<dbReference type="OrthoDB" id="297496at2759"/>
<evidence type="ECO:0000256" key="12">
    <source>
        <dbReference type="SAM" id="MobiDB-lite"/>
    </source>
</evidence>
<accession>A0A1Y2I190</accession>
<evidence type="ECO:0000256" key="11">
    <source>
        <dbReference type="ARBA" id="ARBA00034430"/>
    </source>
</evidence>
<feature type="compositionally biased region" description="Basic and acidic residues" evidence="12">
    <location>
        <begin position="56"/>
        <end position="71"/>
    </location>
</feature>
<keyword evidence="10" id="KW-0407">Ion channel</keyword>
<evidence type="ECO:0000256" key="13">
    <source>
        <dbReference type="SAM" id="Phobius"/>
    </source>
</evidence>
<keyword evidence="6" id="KW-0630">Potassium</keyword>
<gene>
    <name evidence="16" type="ORF">BCR44DRAFT_72658</name>
</gene>
<feature type="domain" description="Potassium channel" evidence="14">
    <location>
        <begin position="348"/>
        <end position="404"/>
    </location>
</feature>
<comment type="subcellular location">
    <subcellularLocation>
        <location evidence="1">Membrane</location>
        <topology evidence="1">Multi-pass membrane protein</topology>
    </subcellularLocation>
</comment>
<sequence length="607" mass="66397">MNTMQSPRLSAASGSVNYRSPSLVPLLSPRLPPTSAPGSAHSRPDQQPSPRRRHHDYSLLDNGHDTTHHGNGEYSPATPSHVFGEGDNTDAQASPFTHSHSHSLSFPASGQVSTFRSPSLRATLPSSSAFAAPKSAPSLGHVLIAFLDSTAWGLVYAAVDAALSLALVALYLVSSSYVGLAGNSSHSPKDPDSLPYLPTYLIVFECIIAFLLILTFLPRLLLFYPTHSIWSRFMRPEVVLTLCSCLPVLILRGPWAWATPAYVYDGLTSSNWALVDHLIFAWPIRFLRLWWSLHRGLSLLASSPYVRFSLAASKVLDLISGIVCCMMACSSTLHIIEVKYSPALKPGNSLSFFDAFFFTFLIAVTIAYDAGVVPDAVFPRLLVIFTILLGIALVPYGIAQVIHVVNLQSKYDASYQHDPRQNHVLVVGSGASLETFTLRHFLSQFFSPGNASSITTKVVILVPHDPPERTAQVLREPAFRHRVQWIRGSVFSMDDLVRRAQARDAQACFVLARKYATSSHAVDADNVLRSMAIASATNSPIYVQCLLPENRGHFSHFSELVLCVDALKLAVLARSALCPGFRFLSFDSLVFDDPWNLPLTGLSVLAS</sequence>